<dbReference type="InterPro" id="IPR036259">
    <property type="entry name" value="MFS_trans_sf"/>
</dbReference>
<feature type="domain" description="Major facilitator superfamily (MFS) profile" evidence="7">
    <location>
        <begin position="1"/>
        <end position="382"/>
    </location>
</feature>
<dbReference type="InterPro" id="IPR053160">
    <property type="entry name" value="MFS_DHA3_Transporter"/>
</dbReference>
<dbReference type="SUPFAM" id="SSF103473">
    <property type="entry name" value="MFS general substrate transporter"/>
    <property type="match status" value="1"/>
</dbReference>
<dbReference type="PANTHER" id="PTHR23530:SF1">
    <property type="entry name" value="PERMEASE, MAJOR FACILITATOR SUPERFAMILY-RELATED"/>
    <property type="match status" value="1"/>
</dbReference>
<feature type="transmembrane region" description="Helical" evidence="6">
    <location>
        <begin position="12"/>
        <end position="30"/>
    </location>
</feature>
<evidence type="ECO:0000313" key="8">
    <source>
        <dbReference type="EMBL" id="QFX93138.1"/>
    </source>
</evidence>
<dbReference type="EMBL" id="CP045562">
    <property type="protein sequence ID" value="QFX93138.1"/>
    <property type="molecule type" value="Genomic_DNA"/>
</dbReference>
<reference evidence="8 9" key="1">
    <citation type="submission" date="2019-10" db="EMBL/GenBank/DDBJ databases">
        <title>Genome sequencing of Lactobacillus fructivorans.</title>
        <authorList>
            <person name="Kim K."/>
        </authorList>
    </citation>
    <scope>NUCLEOTIDE SEQUENCE [LARGE SCALE GENOMIC DNA]</scope>
    <source>
        <strain evidence="8 9">LF543</strain>
    </source>
</reference>
<dbReference type="GO" id="GO:0022857">
    <property type="term" value="F:transmembrane transporter activity"/>
    <property type="evidence" value="ECO:0007669"/>
    <property type="project" value="InterPro"/>
</dbReference>
<evidence type="ECO:0000256" key="1">
    <source>
        <dbReference type="ARBA" id="ARBA00004651"/>
    </source>
</evidence>
<feature type="transmembrane region" description="Helical" evidence="6">
    <location>
        <begin position="158"/>
        <end position="177"/>
    </location>
</feature>
<dbReference type="Proteomes" id="UP000327194">
    <property type="component" value="Chromosome"/>
</dbReference>
<keyword evidence="5 6" id="KW-0472">Membrane</keyword>
<comment type="subcellular location">
    <subcellularLocation>
        <location evidence="1">Cell membrane</location>
        <topology evidence="1">Multi-pass membrane protein</topology>
    </subcellularLocation>
</comment>
<feature type="transmembrane region" description="Helical" evidence="6">
    <location>
        <begin position="325"/>
        <end position="346"/>
    </location>
</feature>
<feature type="transmembrane region" description="Helical" evidence="6">
    <location>
        <begin position="93"/>
        <end position="112"/>
    </location>
</feature>
<feature type="transmembrane region" description="Helical" evidence="6">
    <location>
        <begin position="36"/>
        <end position="54"/>
    </location>
</feature>
<name>A0AAE6P2J1_9LACO</name>
<keyword evidence="2" id="KW-0813">Transport</keyword>
<proteinExistence type="predicted"/>
<dbReference type="InterPro" id="IPR020846">
    <property type="entry name" value="MFS_dom"/>
</dbReference>
<feature type="transmembrane region" description="Helical" evidence="6">
    <location>
        <begin position="133"/>
        <end position="152"/>
    </location>
</feature>
<dbReference type="PROSITE" id="PS50850">
    <property type="entry name" value="MFS"/>
    <property type="match status" value="1"/>
</dbReference>
<dbReference type="KEGG" id="lfv:LF543_06145"/>
<evidence type="ECO:0000256" key="5">
    <source>
        <dbReference type="ARBA" id="ARBA00023136"/>
    </source>
</evidence>
<evidence type="ECO:0000259" key="7">
    <source>
        <dbReference type="PROSITE" id="PS50850"/>
    </source>
</evidence>
<keyword evidence="4 6" id="KW-1133">Transmembrane helix</keyword>
<feature type="transmembrane region" description="Helical" evidence="6">
    <location>
        <begin position="208"/>
        <end position="226"/>
    </location>
</feature>
<evidence type="ECO:0000256" key="6">
    <source>
        <dbReference type="SAM" id="Phobius"/>
    </source>
</evidence>
<feature type="transmembrane region" description="Helical" evidence="6">
    <location>
        <begin position="238"/>
        <end position="260"/>
    </location>
</feature>
<protein>
    <submittedName>
        <fullName evidence="8">MFS transporter</fullName>
    </submittedName>
</protein>
<dbReference type="Pfam" id="PF07690">
    <property type="entry name" value="MFS_1"/>
    <property type="match status" value="1"/>
</dbReference>
<evidence type="ECO:0000256" key="4">
    <source>
        <dbReference type="ARBA" id="ARBA00022989"/>
    </source>
</evidence>
<dbReference type="PANTHER" id="PTHR23530">
    <property type="entry name" value="TRANSPORT PROTEIN-RELATED"/>
    <property type="match status" value="1"/>
</dbReference>
<dbReference type="InterPro" id="IPR011701">
    <property type="entry name" value="MFS"/>
</dbReference>
<dbReference type="GO" id="GO:0005886">
    <property type="term" value="C:plasma membrane"/>
    <property type="evidence" value="ECO:0007669"/>
    <property type="project" value="UniProtKB-SubCell"/>
</dbReference>
<evidence type="ECO:0000313" key="9">
    <source>
        <dbReference type="Proteomes" id="UP000327194"/>
    </source>
</evidence>
<feature type="transmembrane region" description="Helical" evidence="6">
    <location>
        <begin position="272"/>
        <end position="305"/>
    </location>
</feature>
<feature type="transmembrane region" description="Helical" evidence="6">
    <location>
        <begin position="358"/>
        <end position="379"/>
    </location>
</feature>
<dbReference type="AlphaFoldDB" id="A0AAE6P2J1"/>
<accession>A0AAE6P2J1</accession>
<dbReference type="Gene3D" id="1.20.1250.20">
    <property type="entry name" value="MFS general substrate transporter like domains"/>
    <property type="match status" value="1"/>
</dbReference>
<organism evidence="8 9">
    <name type="scientific">Fructilactobacillus fructivorans</name>
    <dbReference type="NCBI Taxonomy" id="1614"/>
    <lineage>
        <taxon>Bacteria</taxon>
        <taxon>Bacillati</taxon>
        <taxon>Bacillota</taxon>
        <taxon>Bacilli</taxon>
        <taxon>Lactobacillales</taxon>
        <taxon>Lactobacillaceae</taxon>
        <taxon>Fructilactobacillus</taxon>
    </lineage>
</organism>
<feature type="transmembrane region" description="Helical" evidence="6">
    <location>
        <begin position="66"/>
        <end position="87"/>
    </location>
</feature>
<keyword evidence="3 6" id="KW-0812">Transmembrane</keyword>
<sequence length="389" mass="43540">MREIMKNIRKMYTYAFFSNLTFELVIWMLYLKHMGWSVGQIAMLQLVINIVQVVCELPSGIIADWLGYKTTLILGQVMCVLYGATFFVAHNHFLVFGGFTLFGLGLSLISGTDEAIIYEADDEQNYQKFWGRYNAIMICTIAFSNLVGGYLADISWPLVFMASIIAHLLSIMTVVVIKPKQVTADPNAPGVLKRLKSFLFSNRNYQKLILVVAISQATASIMYQYGSLYLSWITSFKTSGIALVLTIIEIIGAVFSVNVFKVVAKFDRLKVIFSSMIIGLLMSLFLGVSNFIIALVAFVIFSSVFEIWDTSLNAELQDIVVPQLRVTLMSFCNLITALLMALESLFISAFSKILNIQVTFVLFGLTSMVLSLIVLGFYFKSIHENSPEA</sequence>
<gene>
    <name evidence="8" type="ORF">LF543_06145</name>
</gene>
<evidence type="ECO:0000256" key="3">
    <source>
        <dbReference type="ARBA" id="ARBA00022692"/>
    </source>
</evidence>
<evidence type="ECO:0000256" key="2">
    <source>
        <dbReference type="ARBA" id="ARBA00022448"/>
    </source>
</evidence>